<reference evidence="1 2" key="1">
    <citation type="journal article" date="2015" name="Proc. Natl. Acad. Sci. U.S.A.">
        <title>The resurrection genome of Boea hygrometrica: A blueprint for survival of dehydration.</title>
        <authorList>
            <person name="Xiao L."/>
            <person name="Yang G."/>
            <person name="Zhang L."/>
            <person name="Yang X."/>
            <person name="Zhao S."/>
            <person name="Ji Z."/>
            <person name="Zhou Q."/>
            <person name="Hu M."/>
            <person name="Wang Y."/>
            <person name="Chen M."/>
            <person name="Xu Y."/>
            <person name="Jin H."/>
            <person name="Xiao X."/>
            <person name="Hu G."/>
            <person name="Bao F."/>
            <person name="Hu Y."/>
            <person name="Wan P."/>
            <person name="Li L."/>
            <person name="Deng X."/>
            <person name="Kuang T."/>
            <person name="Xiang C."/>
            <person name="Zhu J.K."/>
            <person name="Oliver M.J."/>
            <person name="He Y."/>
        </authorList>
    </citation>
    <scope>NUCLEOTIDE SEQUENCE [LARGE SCALE GENOMIC DNA]</scope>
    <source>
        <strain evidence="2">cv. XS01</strain>
    </source>
</reference>
<dbReference type="Proteomes" id="UP000250235">
    <property type="component" value="Unassembled WGS sequence"/>
</dbReference>
<dbReference type="EMBL" id="KV005131">
    <property type="protein sequence ID" value="KZV34247.1"/>
    <property type="molecule type" value="Genomic_DNA"/>
</dbReference>
<organism evidence="1 2">
    <name type="scientific">Dorcoceras hygrometricum</name>
    <dbReference type="NCBI Taxonomy" id="472368"/>
    <lineage>
        <taxon>Eukaryota</taxon>
        <taxon>Viridiplantae</taxon>
        <taxon>Streptophyta</taxon>
        <taxon>Embryophyta</taxon>
        <taxon>Tracheophyta</taxon>
        <taxon>Spermatophyta</taxon>
        <taxon>Magnoliopsida</taxon>
        <taxon>eudicotyledons</taxon>
        <taxon>Gunneridae</taxon>
        <taxon>Pentapetalae</taxon>
        <taxon>asterids</taxon>
        <taxon>lamiids</taxon>
        <taxon>Lamiales</taxon>
        <taxon>Gesneriaceae</taxon>
        <taxon>Didymocarpoideae</taxon>
        <taxon>Trichosporeae</taxon>
        <taxon>Loxocarpinae</taxon>
        <taxon>Dorcoceras</taxon>
    </lineage>
</organism>
<dbReference type="AlphaFoldDB" id="A0A2Z7BJJ8"/>
<name>A0A2Z7BJJ8_9LAMI</name>
<keyword evidence="2" id="KW-1185">Reference proteome</keyword>
<accession>A0A2Z7BJJ8</accession>
<proteinExistence type="predicted"/>
<evidence type="ECO:0000313" key="1">
    <source>
        <dbReference type="EMBL" id="KZV34247.1"/>
    </source>
</evidence>
<evidence type="ECO:0000313" key="2">
    <source>
        <dbReference type="Proteomes" id="UP000250235"/>
    </source>
</evidence>
<sequence>MLSKHKLVWSRLELDDWKESELVSVWNSSGLVFVERSELDGSIVYIVVASYSGYAKLDIRSGCRSDVVWRNQIIGVQFDSIVQIVLVRGFSVDRPSSRVYYKPMATVHQIAEDLYMEDVDRAIAILLRHLENISSRELDIPAHLRTLATVHCNLFPLIPGGFSGYSAGRGGESAGDVPRG</sequence>
<gene>
    <name evidence="1" type="ORF">F511_21732</name>
</gene>
<protein>
    <submittedName>
        <fullName evidence="1">Uncharacterized protein</fullName>
    </submittedName>
</protein>